<feature type="region of interest" description="Disordered" evidence="4">
    <location>
        <begin position="166"/>
        <end position="312"/>
    </location>
</feature>
<dbReference type="PANTHER" id="PTHR12241:SF155">
    <property type="entry name" value="TUBULIN-TYROSINE LIGASE FAMILY PROTEIN"/>
    <property type="match status" value="1"/>
</dbReference>
<feature type="compositionally biased region" description="Basic and acidic residues" evidence="4">
    <location>
        <begin position="208"/>
        <end position="307"/>
    </location>
</feature>
<sequence length="1079" mass="124610">MEIELPAFEEIYDFNETDLHAHHDAISKALQSSSFSASEKWTRKAQRILELIEIEIDERVSINQITMFCVKEFNSDLYKEIEKEEISTQATIESNDEYKSESREDEDIGEKLWKQRGNIRKNKDFVKNVLKNTHVEKTVVIGGSSVPVAKKVESFMNIKPTVKKEKKIQDTPIKKKELERKDSIPKFQNNVKKPTKTAENKQGSIHRASSEIKEKEINKKSSTLKRENSLEVAIKKKNEKNVKDLEKDQSQKNAKIKPEIKSAKSELKKEETKEKIQDKRQEEIKEIKKIDSKINENPNEENKEKAIGESQLNQAYEEKNNIFESKLETQNFEESCKTNEESHLLIEEDKESSSSSDAESKSAQNERYIEENFGILEKSNDKSDSENELKSEENIETGEESIGISHENSVSQPDFQEEKSVSSISQEISAEPFTRENPHQMTITIAKPTENLDPSTISEITKNSEDVLITQTKEGMHFYSSNHQKLQNIRELISKNKKEQPQESQKSSDEEEYEEEIEKPALEPQIIKAAKPPLSHKPQPKPAQKEPPKQEKKTPVKKSIPRPPKETPIDAVDYTGIYKSFLDIFAGSGKIRDFNAVAALREAYQMFKEFQSLLTSPEFEIHTKFKLSLAPLEINPRDLVNQGKEFLRPSVPCDKEMYFRVVRARPEVYDIVSRGFNKKKGWNELPHGMNLKFTWNVMWTWSKPRIELPKLLVWQKVNHFPETKNFSRKDLLKKNIERIMKASAKCNQLWKIIPQTYCLPQEYVQFVDNYTELENSDSSRNVWIMKPIGKSRGRGISVINDLNQVTYGEPMVIQRYIMNPLLLDGYKFDLRLYILITSFSPLEVFLYKEGFARVSTVPFSLNPDKLSNKFIHLTNSSIQKYNQNSQNETVDAIFGGTKLALKTLKERLGRSGVDWEKIWAQIKEIVLKSLIAVQSEIPSLECCFDLVGYDVMIDSNCQCWLIEINSSPSLARENYLDDLVKQQLIDDTLDLVDPLYFNHKELLNVLDRRMHELQKGQFNNCASQMNIDLTRILGGKKPRPFGQLPEKVGNYELISPSPLSEKLQKLAYPRGLKDNNFNL</sequence>
<evidence type="ECO:0000256" key="4">
    <source>
        <dbReference type="SAM" id="MobiDB-lite"/>
    </source>
</evidence>
<evidence type="ECO:0000256" key="2">
    <source>
        <dbReference type="ARBA" id="ARBA00022741"/>
    </source>
</evidence>
<feature type="compositionally biased region" description="Basic and acidic residues" evidence="4">
    <location>
        <begin position="334"/>
        <end position="347"/>
    </location>
</feature>
<dbReference type="PROSITE" id="PS51221">
    <property type="entry name" value="TTL"/>
    <property type="match status" value="1"/>
</dbReference>
<dbReference type="AlphaFoldDB" id="A0AAU9JAJ1"/>
<dbReference type="SUPFAM" id="SSF56059">
    <property type="entry name" value="Glutathione synthetase ATP-binding domain-like"/>
    <property type="match status" value="1"/>
</dbReference>
<evidence type="ECO:0000256" key="3">
    <source>
        <dbReference type="ARBA" id="ARBA00022840"/>
    </source>
</evidence>
<accession>A0AAU9JAJ1</accession>
<reference evidence="5" key="1">
    <citation type="submission" date="2021-09" db="EMBL/GenBank/DDBJ databases">
        <authorList>
            <consortium name="AG Swart"/>
            <person name="Singh M."/>
            <person name="Singh A."/>
            <person name="Seah K."/>
            <person name="Emmerich C."/>
        </authorList>
    </citation>
    <scope>NUCLEOTIDE SEQUENCE</scope>
    <source>
        <strain evidence="5">ATCC30299</strain>
    </source>
</reference>
<feature type="compositionally biased region" description="Basic and acidic residues" evidence="4">
    <location>
        <begin position="543"/>
        <end position="554"/>
    </location>
</feature>
<dbReference type="GO" id="GO:0036064">
    <property type="term" value="C:ciliary basal body"/>
    <property type="evidence" value="ECO:0007669"/>
    <property type="project" value="TreeGrafter"/>
</dbReference>
<feature type="region of interest" description="Disordered" evidence="4">
    <location>
        <begin position="331"/>
        <end position="459"/>
    </location>
</feature>
<evidence type="ECO:0000313" key="6">
    <source>
        <dbReference type="Proteomes" id="UP001162131"/>
    </source>
</evidence>
<keyword evidence="1" id="KW-0436">Ligase</keyword>
<dbReference type="Proteomes" id="UP001162131">
    <property type="component" value="Unassembled WGS sequence"/>
</dbReference>
<dbReference type="GO" id="GO:0015631">
    <property type="term" value="F:tubulin binding"/>
    <property type="evidence" value="ECO:0007669"/>
    <property type="project" value="TreeGrafter"/>
</dbReference>
<feature type="compositionally biased region" description="Basic and acidic residues" evidence="4">
    <location>
        <begin position="167"/>
        <end position="184"/>
    </location>
</feature>
<dbReference type="PANTHER" id="PTHR12241">
    <property type="entry name" value="TUBULIN POLYGLUTAMYLASE"/>
    <property type="match status" value="1"/>
</dbReference>
<protein>
    <recommendedName>
        <fullName evidence="7">Tubulin-tyrosine ligase family protein</fullName>
    </recommendedName>
</protein>
<dbReference type="GO" id="GO:0070740">
    <property type="term" value="F:tubulin-glutamic acid ligase activity"/>
    <property type="evidence" value="ECO:0007669"/>
    <property type="project" value="TreeGrafter"/>
</dbReference>
<keyword evidence="6" id="KW-1185">Reference proteome</keyword>
<dbReference type="GO" id="GO:0000226">
    <property type="term" value="P:microtubule cytoskeleton organization"/>
    <property type="evidence" value="ECO:0007669"/>
    <property type="project" value="TreeGrafter"/>
</dbReference>
<evidence type="ECO:0000256" key="1">
    <source>
        <dbReference type="ARBA" id="ARBA00022598"/>
    </source>
</evidence>
<comment type="caution">
    <text evidence="5">The sequence shown here is derived from an EMBL/GenBank/DDBJ whole genome shotgun (WGS) entry which is preliminary data.</text>
</comment>
<proteinExistence type="predicted"/>
<dbReference type="EMBL" id="CAJZBQ010000032">
    <property type="protein sequence ID" value="CAG9322482.1"/>
    <property type="molecule type" value="Genomic_DNA"/>
</dbReference>
<feature type="compositionally biased region" description="Low complexity" evidence="4">
    <location>
        <begin position="353"/>
        <end position="363"/>
    </location>
</feature>
<dbReference type="GO" id="GO:0005524">
    <property type="term" value="F:ATP binding"/>
    <property type="evidence" value="ECO:0007669"/>
    <property type="project" value="UniProtKB-KW"/>
</dbReference>
<organism evidence="5 6">
    <name type="scientific">Blepharisma stoltei</name>
    <dbReference type="NCBI Taxonomy" id="1481888"/>
    <lineage>
        <taxon>Eukaryota</taxon>
        <taxon>Sar</taxon>
        <taxon>Alveolata</taxon>
        <taxon>Ciliophora</taxon>
        <taxon>Postciliodesmatophora</taxon>
        <taxon>Heterotrichea</taxon>
        <taxon>Heterotrichida</taxon>
        <taxon>Blepharismidae</taxon>
        <taxon>Blepharisma</taxon>
    </lineage>
</organism>
<dbReference type="Gene3D" id="3.30.470.20">
    <property type="entry name" value="ATP-grasp fold, B domain"/>
    <property type="match status" value="1"/>
</dbReference>
<name>A0AAU9JAJ1_9CILI</name>
<feature type="region of interest" description="Disordered" evidence="4">
    <location>
        <begin position="495"/>
        <end position="569"/>
    </location>
</feature>
<keyword evidence="2" id="KW-0547">Nucleotide-binding</keyword>
<keyword evidence="3" id="KW-0067">ATP-binding</keyword>
<feature type="compositionally biased region" description="Basic and acidic residues" evidence="4">
    <location>
        <begin position="378"/>
        <end position="393"/>
    </location>
</feature>
<evidence type="ECO:0000313" key="5">
    <source>
        <dbReference type="EMBL" id="CAG9322482.1"/>
    </source>
</evidence>
<dbReference type="InterPro" id="IPR004344">
    <property type="entry name" value="TTL/TTLL_fam"/>
</dbReference>
<dbReference type="Pfam" id="PF03133">
    <property type="entry name" value="TTL"/>
    <property type="match status" value="1"/>
</dbReference>
<gene>
    <name evidence="5" type="ORF">BSTOLATCC_MIC31614</name>
</gene>
<evidence type="ECO:0008006" key="7">
    <source>
        <dbReference type="Google" id="ProtNLM"/>
    </source>
</evidence>